<sequence>MSGFNSGAIDPALLSGSGSGNAVGSLAAQVAGAISPAQLINHRPGAHLSSSSAQSSASVLPSQSSTGSSNPFAGSQSYASTLTAAGSVNNPLSNSAAIGRQASLPPAPLASAATLVNGSNQLATMPHDSLANGMSVKEHEMHQKDQELAQLLLKMDEYKPVIPDEVAAYYLQKVGFECNDIRVQRVLVLACQKFISDIAQDAFSYARTRTGQVPGGRQGPLVSNVNSGALANVLPPGTSARRDRTRTVLTQEDLAQALAEYGINASRAPYYL</sequence>
<evidence type="ECO:0000256" key="2">
    <source>
        <dbReference type="ARBA" id="ARBA00023015"/>
    </source>
</evidence>
<dbReference type="GO" id="GO:0016251">
    <property type="term" value="F:RNA polymerase II general transcription initiation factor activity"/>
    <property type="evidence" value="ECO:0007669"/>
    <property type="project" value="TreeGrafter"/>
</dbReference>
<feature type="compositionally biased region" description="Low complexity" evidence="6">
    <location>
        <begin position="48"/>
        <end position="65"/>
    </location>
</feature>
<keyword evidence="8" id="KW-1185">Reference proteome</keyword>
<comment type="subcellular location">
    <subcellularLocation>
        <location evidence="1">Nucleus</location>
    </subcellularLocation>
</comment>
<dbReference type="GO" id="GO:0006367">
    <property type="term" value="P:transcription initiation at RNA polymerase II promoter"/>
    <property type="evidence" value="ECO:0007669"/>
    <property type="project" value="TreeGrafter"/>
</dbReference>
<dbReference type="AlphaFoldDB" id="A0A9Q3K2X9"/>
<dbReference type="PANTHER" id="PTHR21242">
    <property type="entry name" value="TRANSCRIPTION INITIATION FACTOR TFIID SUBUNIT 10"/>
    <property type="match status" value="1"/>
</dbReference>
<keyword evidence="2" id="KW-0805">Transcription regulation</keyword>
<dbReference type="GO" id="GO:0000124">
    <property type="term" value="C:SAGA complex"/>
    <property type="evidence" value="ECO:0007669"/>
    <property type="project" value="TreeGrafter"/>
</dbReference>
<accession>A0A9Q3K2X9</accession>
<dbReference type="PANTHER" id="PTHR21242:SF0">
    <property type="entry name" value="TRANSCRIPTION INITIATION FACTOR TFIID SUBUNIT 10"/>
    <property type="match status" value="1"/>
</dbReference>
<evidence type="ECO:0008006" key="9">
    <source>
        <dbReference type="Google" id="ProtNLM"/>
    </source>
</evidence>
<dbReference type="GO" id="GO:1990841">
    <property type="term" value="F:promoter-specific chromatin binding"/>
    <property type="evidence" value="ECO:0007669"/>
    <property type="project" value="TreeGrafter"/>
</dbReference>
<evidence type="ECO:0000313" key="8">
    <source>
        <dbReference type="Proteomes" id="UP000765509"/>
    </source>
</evidence>
<organism evidence="7 8">
    <name type="scientific">Austropuccinia psidii MF-1</name>
    <dbReference type="NCBI Taxonomy" id="1389203"/>
    <lineage>
        <taxon>Eukaryota</taxon>
        <taxon>Fungi</taxon>
        <taxon>Dikarya</taxon>
        <taxon>Basidiomycota</taxon>
        <taxon>Pucciniomycotina</taxon>
        <taxon>Pucciniomycetes</taxon>
        <taxon>Pucciniales</taxon>
        <taxon>Sphaerophragmiaceae</taxon>
        <taxon>Austropuccinia</taxon>
    </lineage>
</organism>
<evidence type="ECO:0000313" key="7">
    <source>
        <dbReference type="EMBL" id="MBW0573673.1"/>
    </source>
</evidence>
<dbReference type="CDD" id="cd07982">
    <property type="entry name" value="HFD_TAF10"/>
    <property type="match status" value="1"/>
</dbReference>
<proteinExistence type="inferred from homology"/>
<evidence type="ECO:0000256" key="6">
    <source>
        <dbReference type="SAM" id="MobiDB-lite"/>
    </source>
</evidence>
<feature type="region of interest" description="Disordered" evidence="6">
    <location>
        <begin position="44"/>
        <end position="72"/>
    </location>
</feature>
<keyword evidence="4" id="KW-0539">Nucleus</keyword>
<evidence type="ECO:0000256" key="3">
    <source>
        <dbReference type="ARBA" id="ARBA00023163"/>
    </source>
</evidence>
<name>A0A9Q3K2X9_9BASI</name>
<dbReference type="Pfam" id="PF03540">
    <property type="entry name" value="TAF10"/>
    <property type="match status" value="1"/>
</dbReference>
<reference evidence="7" key="1">
    <citation type="submission" date="2021-03" db="EMBL/GenBank/DDBJ databases">
        <title>Draft genome sequence of rust myrtle Austropuccinia psidii MF-1, a brazilian biotype.</title>
        <authorList>
            <person name="Quecine M.C."/>
            <person name="Pachon D.M.R."/>
            <person name="Bonatelli M.L."/>
            <person name="Correr F.H."/>
            <person name="Franceschini L.M."/>
            <person name="Leite T.F."/>
            <person name="Margarido G.R.A."/>
            <person name="Almeida C.A."/>
            <person name="Ferrarezi J.A."/>
            <person name="Labate C.A."/>
        </authorList>
    </citation>
    <scope>NUCLEOTIDE SEQUENCE</scope>
    <source>
        <strain evidence="7">MF-1</strain>
    </source>
</reference>
<keyword evidence="3" id="KW-0804">Transcription</keyword>
<gene>
    <name evidence="7" type="ORF">O181_113388</name>
</gene>
<dbReference type="GO" id="GO:0005669">
    <property type="term" value="C:transcription factor TFIID complex"/>
    <property type="evidence" value="ECO:0007669"/>
    <property type="project" value="TreeGrafter"/>
</dbReference>
<dbReference type="EMBL" id="AVOT02092581">
    <property type="protein sequence ID" value="MBW0573673.1"/>
    <property type="molecule type" value="Genomic_DNA"/>
</dbReference>
<evidence type="ECO:0000256" key="1">
    <source>
        <dbReference type="ARBA" id="ARBA00004123"/>
    </source>
</evidence>
<comment type="caution">
    <text evidence="7">The sequence shown here is derived from an EMBL/GenBank/DDBJ whole genome shotgun (WGS) entry which is preliminary data.</text>
</comment>
<evidence type="ECO:0000256" key="4">
    <source>
        <dbReference type="ARBA" id="ARBA00023242"/>
    </source>
</evidence>
<evidence type="ECO:0000256" key="5">
    <source>
        <dbReference type="ARBA" id="ARBA00025730"/>
    </source>
</evidence>
<dbReference type="InterPro" id="IPR003923">
    <property type="entry name" value="TAF10"/>
</dbReference>
<dbReference type="OrthoDB" id="154356at2759"/>
<dbReference type="PRINTS" id="PR01443">
    <property type="entry name" value="TFIID30KDSUB"/>
</dbReference>
<protein>
    <recommendedName>
        <fullName evidence="9">Transcription initiation factor TFIID subunit 10</fullName>
    </recommendedName>
</protein>
<comment type="similarity">
    <text evidence="5">Belongs to the TAF10 family.</text>
</comment>
<dbReference type="Proteomes" id="UP000765509">
    <property type="component" value="Unassembled WGS sequence"/>
</dbReference>